<dbReference type="NCBIfam" id="NF006764">
    <property type="entry name" value="PRK09285.1"/>
    <property type="match status" value="1"/>
</dbReference>
<evidence type="ECO:0000256" key="1">
    <source>
        <dbReference type="ARBA" id="ARBA00004706"/>
    </source>
</evidence>
<protein>
    <recommendedName>
        <fullName evidence="9">Adenylosuccinate lyase</fullName>
    </recommendedName>
</protein>
<evidence type="ECO:0008006" key="9">
    <source>
        <dbReference type="Google" id="ProtNLM"/>
    </source>
</evidence>
<evidence type="ECO:0000256" key="2">
    <source>
        <dbReference type="ARBA" id="ARBA00004734"/>
    </source>
</evidence>
<dbReference type="InterPro" id="IPR022761">
    <property type="entry name" value="Fumarate_lyase_N"/>
</dbReference>
<dbReference type="PROSITE" id="PS00163">
    <property type="entry name" value="FUMARATE_LYASES"/>
    <property type="match status" value="1"/>
</dbReference>
<sequence>MELGASSRVLSNNTLLRFSPESTFRRRYQVPVNPTSLNHHQRRFSNASFQLSNSYSIRETTYKKVVNMSKVDSREFELSSLTALSPLDGRYWSKVKDLAPYMSEYGLIYFRVLVEIKWLLKLSKIPEVTEVPSFSEEAKSYLQGLIDGFNMDDALEVKNIERVTNHDVKAVEYFLKQKCQSQPEIAKVLEFFHFACTSEDINNLAHALMLKEAINKVMFPVMDKLIKALCEIAKDNANISMLSRTHGQPASPTTLGKEISVFAIRLGRERQEISQVEIMGKFAGAVGNYNAHLSAYPDVNWPQITEDFVKSLGLSFNPYVTQIETHDYMAKLFYAFVRFNNILIDFDRDVWGYISLAYFKQVTKAGEIGSSTMPHKVNPIDFENSEGNLGKANEDLSFLSMKLPISRWQRDLTDSTVLRNMGGGLGHSLLAYKSALQGIAKLQVLYKC</sequence>
<comment type="pathway">
    <text evidence="2">Purine metabolism; AMP biosynthesis via de novo pathway; AMP from IMP: step 2/2.</text>
</comment>
<name>A0A067FSG0_CITSI</name>
<dbReference type="FunFam" id="1.20.200.10:FF:000004">
    <property type="entry name" value="Adenylosuccinate lyase"/>
    <property type="match status" value="1"/>
</dbReference>
<evidence type="ECO:0000259" key="5">
    <source>
        <dbReference type="Pfam" id="PF00206"/>
    </source>
</evidence>
<dbReference type="PANTHER" id="PTHR43411">
    <property type="entry name" value="ADENYLOSUCCINATE LYASE"/>
    <property type="match status" value="1"/>
</dbReference>
<dbReference type="PANTHER" id="PTHR43411:SF1">
    <property type="entry name" value="ADENYLOSUCCINATE LYASE"/>
    <property type="match status" value="1"/>
</dbReference>
<dbReference type="InterPro" id="IPR020557">
    <property type="entry name" value="Fumarate_lyase_CS"/>
</dbReference>
<dbReference type="GO" id="GO:0006188">
    <property type="term" value="P:IMP biosynthetic process"/>
    <property type="evidence" value="ECO:0007669"/>
    <property type="project" value="InterPro"/>
</dbReference>
<gene>
    <name evidence="7" type="ORF">CISIN_1g009005mg</name>
</gene>
<reference evidence="7 8" key="1">
    <citation type="submission" date="2014-04" db="EMBL/GenBank/DDBJ databases">
        <authorList>
            <consortium name="International Citrus Genome Consortium"/>
            <person name="Gmitter F."/>
            <person name="Chen C."/>
            <person name="Farmerie W."/>
            <person name="Harkins T."/>
            <person name="Desany B."/>
            <person name="Mohiuddin M."/>
            <person name="Kodira C."/>
            <person name="Borodovsky M."/>
            <person name="Lomsadze A."/>
            <person name="Burns P."/>
            <person name="Jenkins J."/>
            <person name="Prochnik S."/>
            <person name="Shu S."/>
            <person name="Chapman J."/>
            <person name="Pitluck S."/>
            <person name="Schmutz J."/>
            <person name="Rokhsar D."/>
        </authorList>
    </citation>
    <scope>NUCLEOTIDE SEQUENCE</scope>
</reference>
<dbReference type="Proteomes" id="UP000027120">
    <property type="component" value="Unassembled WGS sequence"/>
</dbReference>
<keyword evidence="8" id="KW-1185">Reference proteome</keyword>
<dbReference type="InterPro" id="IPR024083">
    <property type="entry name" value="Fumarase/histidase_N"/>
</dbReference>
<dbReference type="Pfam" id="PF08328">
    <property type="entry name" value="ASL_C"/>
    <property type="match status" value="1"/>
</dbReference>
<dbReference type="FunFam" id="1.10.275.10:FF:000003">
    <property type="entry name" value="Adenylosuccinate lyase"/>
    <property type="match status" value="1"/>
</dbReference>
<dbReference type="EMBL" id="KK784893">
    <property type="protein sequence ID" value="KDO69105.1"/>
    <property type="molecule type" value="Genomic_DNA"/>
</dbReference>
<comment type="pathway">
    <text evidence="1">Purine metabolism; IMP biosynthesis via de novo pathway; 5-amino-1-(5-phospho-D-ribosyl)imidazole-4-carboxamide from 5-amino-1-(5-phospho-D-ribosyl)imidazole-4-carboxylate: step 2/2.</text>
</comment>
<dbReference type="AlphaFoldDB" id="A0A067FSG0"/>
<proteinExistence type="predicted"/>
<evidence type="ECO:0000313" key="7">
    <source>
        <dbReference type="EMBL" id="KDO69105.1"/>
    </source>
</evidence>
<feature type="domain" description="Adenylosuccinate lyase PurB C-terminal" evidence="6">
    <location>
        <begin position="406"/>
        <end position="444"/>
    </location>
</feature>
<dbReference type="Gene3D" id="1.20.200.10">
    <property type="entry name" value="Fumarase/aspartase (Central domain)"/>
    <property type="match status" value="1"/>
</dbReference>
<dbReference type="InterPro" id="IPR008948">
    <property type="entry name" value="L-Aspartase-like"/>
</dbReference>
<evidence type="ECO:0000313" key="8">
    <source>
        <dbReference type="Proteomes" id="UP000027120"/>
    </source>
</evidence>
<evidence type="ECO:0000256" key="3">
    <source>
        <dbReference type="ARBA" id="ARBA00022755"/>
    </source>
</evidence>
<dbReference type="SMR" id="A0A067FSG0"/>
<feature type="domain" description="Fumarate lyase N-terminal" evidence="5">
    <location>
        <begin position="97"/>
        <end position="390"/>
    </location>
</feature>
<evidence type="ECO:0000259" key="6">
    <source>
        <dbReference type="Pfam" id="PF08328"/>
    </source>
</evidence>
<dbReference type="Pfam" id="PF00206">
    <property type="entry name" value="Lyase_1"/>
    <property type="match status" value="1"/>
</dbReference>
<dbReference type="InterPro" id="IPR047136">
    <property type="entry name" value="PurB_bact"/>
</dbReference>
<keyword evidence="4" id="KW-0456">Lyase</keyword>
<dbReference type="SUPFAM" id="SSF48557">
    <property type="entry name" value="L-aspartase-like"/>
    <property type="match status" value="1"/>
</dbReference>
<dbReference type="GO" id="GO:0004018">
    <property type="term" value="F:N6-(1,2-dicarboxyethyl)AMP AMP-lyase (fumarate-forming) activity"/>
    <property type="evidence" value="ECO:0007669"/>
    <property type="project" value="InterPro"/>
</dbReference>
<organism evidence="7 8">
    <name type="scientific">Citrus sinensis</name>
    <name type="common">Sweet orange</name>
    <name type="synonym">Citrus aurantium var. sinensis</name>
    <dbReference type="NCBI Taxonomy" id="2711"/>
    <lineage>
        <taxon>Eukaryota</taxon>
        <taxon>Viridiplantae</taxon>
        <taxon>Streptophyta</taxon>
        <taxon>Embryophyta</taxon>
        <taxon>Tracheophyta</taxon>
        <taxon>Spermatophyta</taxon>
        <taxon>Magnoliopsida</taxon>
        <taxon>eudicotyledons</taxon>
        <taxon>Gunneridae</taxon>
        <taxon>Pentapetalae</taxon>
        <taxon>rosids</taxon>
        <taxon>malvids</taxon>
        <taxon>Sapindales</taxon>
        <taxon>Rutaceae</taxon>
        <taxon>Aurantioideae</taxon>
        <taxon>Citrus</taxon>
    </lineage>
</organism>
<accession>A0A067FSG0</accession>
<dbReference type="InterPro" id="IPR013539">
    <property type="entry name" value="PurB_C"/>
</dbReference>
<evidence type="ECO:0000256" key="4">
    <source>
        <dbReference type="ARBA" id="ARBA00023239"/>
    </source>
</evidence>
<dbReference type="InterPro" id="IPR000362">
    <property type="entry name" value="Fumarate_lyase_fam"/>
</dbReference>
<dbReference type="Gene3D" id="1.10.275.10">
    <property type="entry name" value="Fumarase/aspartase (N-terminal domain)"/>
    <property type="match status" value="1"/>
</dbReference>
<keyword evidence="3" id="KW-0658">Purine biosynthesis</keyword>
<dbReference type="PRINTS" id="PR00149">
    <property type="entry name" value="FUMRATELYASE"/>
</dbReference>